<dbReference type="Proteomes" id="UP000799537">
    <property type="component" value="Unassembled WGS sequence"/>
</dbReference>
<feature type="transmembrane region" description="Helical" evidence="2">
    <location>
        <begin position="172"/>
        <end position="194"/>
    </location>
</feature>
<evidence type="ECO:0000313" key="3">
    <source>
        <dbReference type="EMBL" id="KAF2171053.1"/>
    </source>
</evidence>
<organism evidence="3 4">
    <name type="scientific">Zasmidium cellare ATCC 36951</name>
    <dbReference type="NCBI Taxonomy" id="1080233"/>
    <lineage>
        <taxon>Eukaryota</taxon>
        <taxon>Fungi</taxon>
        <taxon>Dikarya</taxon>
        <taxon>Ascomycota</taxon>
        <taxon>Pezizomycotina</taxon>
        <taxon>Dothideomycetes</taxon>
        <taxon>Dothideomycetidae</taxon>
        <taxon>Mycosphaerellales</taxon>
        <taxon>Mycosphaerellaceae</taxon>
        <taxon>Zasmidium</taxon>
    </lineage>
</organism>
<feature type="compositionally biased region" description="Basic and acidic residues" evidence="1">
    <location>
        <begin position="127"/>
        <end position="137"/>
    </location>
</feature>
<dbReference type="GeneID" id="54558020"/>
<feature type="transmembrane region" description="Helical" evidence="2">
    <location>
        <begin position="12"/>
        <end position="31"/>
    </location>
</feature>
<keyword evidence="2" id="KW-0472">Membrane</keyword>
<dbReference type="EMBL" id="ML993584">
    <property type="protein sequence ID" value="KAF2171053.1"/>
    <property type="molecule type" value="Genomic_DNA"/>
</dbReference>
<reference evidence="3" key="1">
    <citation type="journal article" date="2020" name="Stud. Mycol.">
        <title>101 Dothideomycetes genomes: a test case for predicting lifestyles and emergence of pathogens.</title>
        <authorList>
            <person name="Haridas S."/>
            <person name="Albert R."/>
            <person name="Binder M."/>
            <person name="Bloem J."/>
            <person name="Labutti K."/>
            <person name="Salamov A."/>
            <person name="Andreopoulos B."/>
            <person name="Baker S."/>
            <person name="Barry K."/>
            <person name="Bills G."/>
            <person name="Bluhm B."/>
            <person name="Cannon C."/>
            <person name="Castanera R."/>
            <person name="Culley D."/>
            <person name="Daum C."/>
            <person name="Ezra D."/>
            <person name="Gonzalez J."/>
            <person name="Henrissat B."/>
            <person name="Kuo A."/>
            <person name="Liang C."/>
            <person name="Lipzen A."/>
            <person name="Lutzoni F."/>
            <person name="Magnuson J."/>
            <person name="Mondo S."/>
            <person name="Nolan M."/>
            <person name="Ohm R."/>
            <person name="Pangilinan J."/>
            <person name="Park H.-J."/>
            <person name="Ramirez L."/>
            <person name="Alfaro M."/>
            <person name="Sun H."/>
            <person name="Tritt A."/>
            <person name="Yoshinaga Y."/>
            <person name="Zwiers L.-H."/>
            <person name="Turgeon B."/>
            <person name="Goodwin S."/>
            <person name="Spatafora J."/>
            <person name="Crous P."/>
            <person name="Grigoriev I."/>
        </authorList>
    </citation>
    <scope>NUCLEOTIDE SEQUENCE</scope>
    <source>
        <strain evidence="3">ATCC 36951</strain>
    </source>
</reference>
<gene>
    <name evidence="3" type="ORF">M409DRAFT_19026</name>
</gene>
<proteinExistence type="predicted"/>
<feature type="transmembrane region" description="Helical" evidence="2">
    <location>
        <begin position="321"/>
        <end position="342"/>
    </location>
</feature>
<evidence type="ECO:0000256" key="1">
    <source>
        <dbReference type="SAM" id="MobiDB-lite"/>
    </source>
</evidence>
<protein>
    <submittedName>
        <fullName evidence="3">Uncharacterized protein</fullName>
    </submittedName>
</protein>
<dbReference type="AlphaFoldDB" id="A0A6A6CWG0"/>
<keyword evidence="2" id="KW-1133">Transmembrane helix</keyword>
<name>A0A6A6CWG0_ZASCE</name>
<feature type="transmembrane region" description="Helical" evidence="2">
    <location>
        <begin position="206"/>
        <end position="227"/>
    </location>
</feature>
<evidence type="ECO:0000313" key="4">
    <source>
        <dbReference type="Proteomes" id="UP000799537"/>
    </source>
</evidence>
<keyword evidence="2" id="KW-0812">Transmembrane</keyword>
<dbReference type="RefSeq" id="XP_033671942.1">
    <property type="nucleotide sequence ID" value="XM_033804748.1"/>
</dbReference>
<dbReference type="OrthoDB" id="3646707at2759"/>
<evidence type="ECO:0000256" key="2">
    <source>
        <dbReference type="SAM" id="Phobius"/>
    </source>
</evidence>
<accession>A0A6A6CWG0</accession>
<feature type="region of interest" description="Disordered" evidence="1">
    <location>
        <begin position="126"/>
        <end position="160"/>
    </location>
</feature>
<sequence length="360" mass="40804">MQFTATAEVLHVMLKSFFVFASLISDYFLKFDEWIVTRPDFKGHPSAERKQWIAVLKTSLSYAILEPLFYWLMTAISSASPWWLLMGSVVHLSAAPSAVVLMGECMLDVFKKHNEICDGPKVPLEAKQSKANEKSENTETGFPEDDVKSEEQAPSPKVDLRPCMDRHPLPRIYALAPLLPVASAAMANAGLLFYARYLSTENSQAWYDRFAFGWTVIALLCVVMFTMSRYNNKMIHNACGRPLHVTSTVPWDVLKYRLPALVLMVLARSVVRLMLSQSPFTWFAYSIEGGIRLLGYVDASDGPGTSPEKKKHFLDRMLASIPPWVGTVISILNAVSVLGYYLHSRWQRRRQQQRNEQDSE</sequence>
<keyword evidence="4" id="KW-1185">Reference proteome</keyword>
<feature type="transmembrane region" description="Helical" evidence="2">
    <location>
        <begin position="82"/>
        <end position="103"/>
    </location>
</feature>
<feature type="transmembrane region" description="Helical" evidence="2">
    <location>
        <begin position="258"/>
        <end position="275"/>
    </location>
</feature>